<proteinExistence type="predicted"/>
<protein>
    <submittedName>
        <fullName evidence="1">Uncharacterized protein</fullName>
    </submittedName>
</protein>
<gene>
    <name evidence="1" type="ORF">Prudu_010840</name>
</gene>
<organism evidence="1">
    <name type="scientific">Prunus dulcis</name>
    <name type="common">Almond</name>
    <name type="synonym">Amygdalus dulcis</name>
    <dbReference type="NCBI Taxonomy" id="3755"/>
    <lineage>
        <taxon>Eukaryota</taxon>
        <taxon>Viridiplantae</taxon>
        <taxon>Streptophyta</taxon>
        <taxon>Embryophyta</taxon>
        <taxon>Tracheophyta</taxon>
        <taxon>Spermatophyta</taxon>
        <taxon>Magnoliopsida</taxon>
        <taxon>eudicotyledons</taxon>
        <taxon>Gunneridae</taxon>
        <taxon>Pentapetalae</taxon>
        <taxon>rosids</taxon>
        <taxon>fabids</taxon>
        <taxon>Rosales</taxon>
        <taxon>Rosaceae</taxon>
        <taxon>Amygdaloideae</taxon>
        <taxon>Amygdaleae</taxon>
        <taxon>Prunus</taxon>
    </lineage>
</organism>
<sequence>MDKSDSFVIDMESFSHGTDKDITPNSRVSVPPKEKVKWKMMVVINYHKLGSSTPKSPLAMGTIDHSSNPQVHHQITVTAANIAPPRWQMCCPEK</sequence>
<evidence type="ECO:0000313" key="1">
    <source>
        <dbReference type="EMBL" id="BBH00767.1"/>
    </source>
</evidence>
<dbReference type="AlphaFoldDB" id="A0A4Y1R9Z7"/>
<dbReference type="EMBL" id="AP019300">
    <property type="protein sequence ID" value="BBH00767.1"/>
    <property type="molecule type" value="Genomic_DNA"/>
</dbReference>
<name>A0A4Y1R9Z7_PRUDU</name>
<accession>A0A4Y1R9Z7</accession>
<reference evidence="1" key="1">
    <citation type="journal article" date="2019" name="Science">
        <title>Mutation of a bHLH transcription factor allowed almond domestication.</title>
        <authorList>
            <person name="Sanchez-Perez R."/>
            <person name="Pavan S."/>
            <person name="Mazzeo R."/>
            <person name="Moldovan C."/>
            <person name="Aiese Cigliano R."/>
            <person name="Del Cueto J."/>
            <person name="Ricciardi F."/>
            <person name="Lotti C."/>
            <person name="Ricciardi L."/>
            <person name="Dicenta F."/>
            <person name="Lopez-Marques R.L."/>
            <person name="Lindberg Moller B."/>
        </authorList>
    </citation>
    <scope>NUCLEOTIDE SEQUENCE</scope>
</reference>